<sequence>MARRHLTDHDIQVLVDLVDAWEARLTWDGLCDRAEEVFGFRPTRQTLNAHLAVKSAFDAKKNYVKTGPTPSRRPSSLSYAEQKIRKLESEVERHKYENERLIEQFIRWQYNAQKRGITKAMLDEHLPVIDRDSSEKKR</sequence>
<proteinExistence type="predicted"/>
<dbReference type="Proteomes" id="UP000326241">
    <property type="component" value="Unassembled WGS sequence"/>
</dbReference>
<keyword evidence="1" id="KW-0175">Coiled coil</keyword>
<accession>A0A5E6RI15</accession>
<reference evidence="2 3" key="1">
    <citation type="submission" date="2019-09" db="EMBL/GenBank/DDBJ databases">
        <authorList>
            <person name="Chandra G."/>
            <person name="Truman W A."/>
        </authorList>
    </citation>
    <scope>NUCLEOTIDE SEQUENCE [LARGE SCALE GENOMIC DNA]</scope>
    <source>
        <strain evidence="2">PS624</strain>
    </source>
</reference>
<dbReference type="RefSeq" id="WP_099488905.1">
    <property type="nucleotide sequence ID" value="NZ_CABVGZ010000013.1"/>
</dbReference>
<evidence type="ECO:0000256" key="1">
    <source>
        <dbReference type="SAM" id="Coils"/>
    </source>
</evidence>
<gene>
    <name evidence="2" type="ORF">PS624_01666</name>
</gene>
<evidence type="ECO:0000313" key="3">
    <source>
        <dbReference type="Proteomes" id="UP000326241"/>
    </source>
</evidence>
<feature type="coiled-coil region" evidence="1">
    <location>
        <begin position="77"/>
        <end position="104"/>
    </location>
</feature>
<name>A0A5E6RI15_PSEFL</name>
<dbReference type="EMBL" id="CABVGZ010000013">
    <property type="protein sequence ID" value="VVM68267.1"/>
    <property type="molecule type" value="Genomic_DNA"/>
</dbReference>
<evidence type="ECO:0000313" key="2">
    <source>
        <dbReference type="EMBL" id="VVM68267.1"/>
    </source>
</evidence>
<protein>
    <submittedName>
        <fullName evidence="2">Uncharacterized protein</fullName>
    </submittedName>
</protein>
<dbReference type="AlphaFoldDB" id="A0A5E6RI15"/>
<organism evidence="2 3">
    <name type="scientific">Pseudomonas fluorescens</name>
    <dbReference type="NCBI Taxonomy" id="294"/>
    <lineage>
        <taxon>Bacteria</taxon>
        <taxon>Pseudomonadati</taxon>
        <taxon>Pseudomonadota</taxon>
        <taxon>Gammaproteobacteria</taxon>
        <taxon>Pseudomonadales</taxon>
        <taxon>Pseudomonadaceae</taxon>
        <taxon>Pseudomonas</taxon>
    </lineage>
</organism>